<dbReference type="InterPro" id="IPR006016">
    <property type="entry name" value="UspA"/>
</dbReference>
<comment type="caution">
    <text evidence="5">The sequence shown here is derived from an EMBL/GenBank/DDBJ whole genome shotgun (WGS) entry which is preliminary data.</text>
</comment>
<dbReference type="GO" id="GO:0005524">
    <property type="term" value="F:ATP binding"/>
    <property type="evidence" value="ECO:0007669"/>
    <property type="project" value="UniProtKB-KW"/>
</dbReference>
<dbReference type="InterPro" id="IPR006015">
    <property type="entry name" value="Universal_stress_UspA"/>
</dbReference>
<dbReference type="PANTHER" id="PTHR46268:SF27">
    <property type="entry name" value="UNIVERSAL STRESS PROTEIN RV2623"/>
    <property type="match status" value="1"/>
</dbReference>
<evidence type="ECO:0000256" key="3">
    <source>
        <dbReference type="ARBA" id="ARBA00022840"/>
    </source>
</evidence>
<dbReference type="EMBL" id="PYBW01000030">
    <property type="protein sequence ID" value="PYC82652.1"/>
    <property type="molecule type" value="Genomic_DNA"/>
</dbReference>
<protein>
    <submittedName>
        <fullName evidence="5">Universal stress protein UspA</fullName>
    </submittedName>
</protein>
<keyword evidence="3" id="KW-0067">ATP-binding</keyword>
<keyword evidence="2" id="KW-0547">Nucleotide-binding</keyword>
<sequence length="290" mass="30418">MTHPVIAGVDDPAGAGDAVDWAADEAQLRGVRLHLVHAWLWEPHQAPESLDAQLLRRSGGEALAALAERAASRHPDLEVSSGVVDASPREALVALSAAAGLLIVGSRGSGGFPGLLVGSTSLHVAAHAACPVVVFRGPGGQFEAASGSRGGVAVGVHGREPCDGLLSFAFETAQRRQLPLRVVHAWSYPLVLGPGHAFPPVYEEGHVAAEENRLLSEVLSGWREKYPEVPVTEGIVRSGPAKHLVELSQTHQLVVVGRHGEPQGPFRRLGSVSQAIVHHAHCPVAVIPVE</sequence>
<gene>
    <name evidence="5" type="ORF">C7C46_09845</name>
</gene>
<proteinExistence type="inferred from homology"/>
<name>A0A2V4PG32_9ACTN</name>
<dbReference type="Proteomes" id="UP000248039">
    <property type="component" value="Unassembled WGS sequence"/>
</dbReference>
<dbReference type="Gene3D" id="3.40.50.620">
    <property type="entry name" value="HUPs"/>
    <property type="match status" value="2"/>
</dbReference>
<dbReference type="OrthoDB" id="4867015at2"/>
<evidence type="ECO:0000313" key="5">
    <source>
        <dbReference type="EMBL" id="PYC82652.1"/>
    </source>
</evidence>
<accession>A0A2V4PG32</accession>
<evidence type="ECO:0000256" key="1">
    <source>
        <dbReference type="ARBA" id="ARBA00008791"/>
    </source>
</evidence>
<evidence type="ECO:0000256" key="2">
    <source>
        <dbReference type="ARBA" id="ARBA00022741"/>
    </source>
</evidence>
<dbReference type="AlphaFoldDB" id="A0A2V4PG32"/>
<dbReference type="PRINTS" id="PR01438">
    <property type="entry name" value="UNVRSLSTRESS"/>
</dbReference>
<feature type="domain" description="UspA" evidence="4">
    <location>
        <begin position="152"/>
        <end position="288"/>
    </location>
</feature>
<dbReference type="SUPFAM" id="SSF52402">
    <property type="entry name" value="Adenine nucleotide alpha hydrolases-like"/>
    <property type="match status" value="2"/>
</dbReference>
<organism evidence="5 6">
    <name type="scientific">Streptomyces tateyamensis</name>
    <dbReference type="NCBI Taxonomy" id="565073"/>
    <lineage>
        <taxon>Bacteria</taxon>
        <taxon>Bacillati</taxon>
        <taxon>Actinomycetota</taxon>
        <taxon>Actinomycetes</taxon>
        <taxon>Kitasatosporales</taxon>
        <taxon>Streptomycetaceae</taxon>
        <taxon>Streptomyces</taxon>
    </lineage>
</organism>
<dbReference type="RefSeq" id="WP_110667894.1">
    <property type="nucleotide sequence ID" value="NZ_PYBW01000030.1"/>
</dbReference>
<dbReference type="Pfam" id="PF00582">
    <property type="entry name" value="Usp"/>
    <property type="match status" value="2"/>
</dbReference>
<evidence type="ECO:0000259" key="4">
    <source>
        <dbReference type="Pfam" id="PF00582"/>
    </source>
</evidence>
<reference evidence="5 6" key="1">
    <citation type="submission" date="2018-03" db="EMBL/GenBank/DDBJ databases">
        <title>Bioinformatic expansion and discovery of thiopeptide antibiotics.</title>
        <authorList>
            <person name="Schwalen C.J."/>
            <person name="Hudson G.A."/>
            <person name="Mitchell D.A."/>
        </authorList>
    </citation>
    <scope>NUCLEOTIDE SEQUENCE [LARGE SCALE GENOMIC DNA]</scope>
    <source>
        <strain evidence="5 6">ATCC 21389</strain>
    </source>
</reference>
<feature type="domain" description="UspA" evidence="4">
    <location>
        <begin position="1"/>
        <end position="136"/>
    </location>
</feature>
<evidence type="ECO:0000313" key="6">
    <source>
        <dbReference type="Proteomes" id="UP000248039"/>
    </source>
</evidence>
<dbReference type="InterPro" id="IPR014729">
    <property type="entry name" value="Rossmann-like_a/b/a_fold"/>
</dbReference>
<dbReference type="PANTHER" id="PTHR46268">
    <property type="entry name" value="STRESS RESPONSE PROTEIN NHAX"/>
    <property type="match status" value="1"/>
</dbReference>
<comment type="similarity">
    <text evidence="1">Belongs to the universal stress protein A family.</text>
</comment>
<keyword evidence="6" id="KW-1185">Reference proteome</keyword>